<dbReference type="GO" id="GO:0003988">
    <property type="term" value="F:acetyl-CoA C-acyltransferase activity"/>
    <property type="evidence" value="ECO:0007669"/>
    <property type="project" value="UniProtKB-ARBA"/>
</dbReference>
<organism evidence="9">
    <name type="scientific">Diabrotica virgifera virgifera</name>
    <name type="common">western corn rootworm</name>
    <dbReference type="NCBI Taxonomy" id="50390"/>
    <lineage>
        <taxon>Eukaryota</taxon>
        <taxon>Metazoa</taxon>
        <taxon>Ecdysozoa</taxon>
        <taxon>Arthropoda</taxon>
        <taxon>Hexapoda</taxon>
        <taxon>Insecta</taxon>
        <taxon>Pterygota</taxon>
        <taxon>Neoptera</taxon>
        <taxon>Endopterygota</taxon>
        <taxon>Coleoptera</taxon>
        <taxon>Polyphaga</taxon>
        <taxon>Cucujiformia</taxon>
        <taxon>Chrysomeloidea</taxon>
        <taxon>Chrysomelidae</taxon>
        <taxon>Galerucinae</taxon>
        <taxon>Diabroticina</taxon>
        <taxon>Diabroticites</taxon>
        <taxon>Diabrotica</taxon>
    </lineage>
</organism>
<dbReference type="Gene3D" id="3.40.47.10">
    <property type="match status" value="2"/>
</dbReference>
<dbReference type="SUPFAM" id="SSF53901">
    <property type="entry name" value="Thiolase-like"/>
    <property type="match status" value="2"/>
</dbReference>
<dbReference type="FunCoup" id="A0A6P7F5T2">
    <property type="interactions" value="644"/>
</dbReference>
<dbReference type="PROSITE" id="PS00737">
    <property type="entry name" value="THIOLASE_2"/>
    <property type="match status" value="1"/>
</dbReference>
<dbReference type="InterPro" id="IPR020610">
    <property type="entry name" value="Thiolase_AS"/>
</dbReference>
<dbReference type="NCBIfam" id="TIGR01930">
    <property type="entry name" value="AcCoA-C-Actrans"/>
    <property type="match status" value="1"/>
</dbReference>
<dbReference type="InterPro" id="IPR020615">
    <property type="entry name" value="Thiolase_acyl_enz_int_AS"/>
</dbReference>
<evidence type="ECO:0000256" key="6">
    <source>
        <dbReference type="RuleBase" id="RU003557"/>
    </source>
</evidence>
<dbReference type="CDD" id="cd00751">
    <property type="entry name" value="thiolase"/>
    <property type="match status" value="1"/>
</dbReference>
<sequence>MSDVYIVAACRTPIGSFNGQFEKHSAVELGTVAIAEAVKRANLQPQDVDQVIMGQVLTAGQGQNPARQAALGAKIPICSSAYTLNLLCGSGLKTVAIGYQGIKNEDYEIIVAGGQENMTRAEYSAYIRNAKMGNLNLADTLFRDGLHDAFTKDAHMGVTAENVVQKYNISREAQDAFACESQNRTEKAVNQGAFEKEIVGVPDKRTGHLITKDEFPKFGTTVEKLAEYRGRFVPNGTVTAGNASGINDGAAAVVLVSEKQVKQRQLKPLARIVGYAEAGCDPMIMGMGPVGAVNNLLKKIGWTKDEVDLYELNEAYAGVSIAVNNELGVDPSKVNVAGGSLSLGHPLGCSGTRVLVTLIYNLQRLNLKKGVASLCIGGGMGIALAVEVLN</sequence>
<accession>A0A6P7F5T2</accession>
<dbReference type="RefSeq" id="XP_028130836.1">
    <property type="nucleotide sequence ID" value="XM_028275035.1"/>
</dbReference>
<feature type="active site" description="Proton acceptor" evidence="5">
    <location>
        <position position="375"/>
    </location>
</feature>
<evidence type="ECO:0000256" key="5">
    <source>
        <dbReference type="PIRSR" id="PIRSR000429-1"/>
    </source>
</evidence>
<dbReference type="PANTHER" id="PTHR18919">
    <property type="entry name" value="ACETYL-COA C-ACYLTRANSFERASE"/>
    <property type="match status" value="1"/>
</dbReference>
<keyword evidence="3 6" id="KW-0808">Transferase</keyword>
<dbReference type="InterPro" id="IPR020616">
    <property type="entry name" value="Thiolase_N"/>
</dbReference>
<proteinExistence type="inferred from homology"/>
<dbReference type="InterPro" id="IPR020617">
    <property type="entry name" value="Thiolase_C"/>
</dbReference>
<dbReference type="PROSITE" id="PS00098">
    <property type="entry name" value="THIOLASE_1"/>
    <property type="match status" value="1"/>
</dbReference>
<dbReference type="AlphaFoldDB" id="A0A6P7F5T2"/>
<evidence type="ECO:0000256" key="3">
    <source>
        <dbReference type="ARBA" id="ARBA00022679"/>
    </source>
</evidence>
<evidence type="ECO:0000313" key="9">
    <source>
        <dbReference type="RefSeq" id="XP_028130836.1"/>
    </source>
</evidence>
<gene>
    <name evidence="9" type="primary">LOC114326613</name>
</gene>
<dbReference type="PROSITE" id="PS00099">
    <property type="entry name" value="THIOLASE_3"/>
    <property type="match status" value="1"/>
</dbReference>
<dbReference type="Pfam" id="PF02803">
    <property type="entry name" value="Thiolase_C"/>
    <property type="match status" value="1"/>
</dbReference>
<evidence type="ECO:0000256" key="1">
    <source>
        <dbReference type="ARBA" id="ARBA00005189"/>
    </source>
</evidence>
<dbReference type="FunFam" id="3.40.47.10:FF:000010">
    <property type="entry name" value="Acetyl-CoA acetyltransferase (Thiolase)"/>
    <property type="match status" value="1"/>
</dbReference>
<dbReference type="PIRSF" id="PIRSF000429">
    <property type="entry name" value="Ac-CoA_Ac_transf"/>
    <property type="match status" value="1"/>
</dbReference>
<dbReference type="InParanoid" id="A0A6P7F5T2"/>
<reference evidence="9" key="1">
    <citation type="submission" date="2025-08" db="UniProtKB">
        <authorList>
            <consortium name="RefSeq"/>
        </authorList>
    </citation>
    <scope>IDENTIFICATION</scope>
</reference>
<dbReference type="OrthoDB" id="5404651at2759"/>
<protein>
    <submittedName>
        <fullName evidence="9">Uncharacterized protein LOC114326613</fullName>
    </submittedName>
</protein>
<feature type="active site" description="Proton acceptor" evidence="5">
    <location>
        <position position="345"/>
    </location>
</feature>
<evidence type="ECO:0000259" key="7">
    <source>
        <dbReference type="Pfam" id="PF00108"/>
    </source>
</evidence>
<dbReference type="InterPro" id="IPR020613">
    <property type="entry name" value="Thiolase_CS"/>
</dbReference>
<name>A0A6P7F5T2_DIAVI</name>
<comment type="similarity">
    <text evidence="2 6">Belongs to the thiolase-like superfamily. Thiolase family.</text>
</comment>
<dbReference type="InterPro" id="IPR016039">
    <property type="entry name" value="Thiolase-like"/>
</dbReference>
<feature type="domain" description="Thiolase N-terminal" evidence="7">
    <location>
        <begin position="4"/>
        <end position="258"/>
    </location>
</feature>
<dbReference type="InterPro" id="IPR002155">
    <property type="entry name" value="Thiolase"/>
</dbReference>
<comment type="pathway">
    <text evidence="1">Lipid metabolism.</text>
</comment>
<dbReference type="PANTHER" id="PTHR18919:SF107">
    <property type="entry name" value="ACETYL-COA ACETYLTRANSFERASE, CYTOSOLIC"/>
    <property type="match status" value="1"/>
</dbReference>
<evidence type="ECO:0000259" key="8">
    <source>
        <dbReference type="Pfam" id="PF02803"/>
    </source>
</evidence>
<feature type="domain" description="Thiolase C-terminal" evidence="8">
    <location>
        <begin position="266"/>
        <end position="387"/>
    </location>
</feature>
<keyword evidence="4 6" id="KW-0012">Acyltransferase</keyword>
<feature type="active site" description="Acyl-thioester intermediate" evidence="5">
    <location>
        <position position="88"/>
    </location>
</feature>
<dbReference type="Pfam" id="PF00108">
    <property type="entry name" value="Thiolase_N"/>
    <property type="match status" value="1"/>
</dbReference>
<evidence type="ECO:0000256" key="4">
    <source>
        <dbReference type="ARBA" id="ARBA00023315"/>
    </source>
</evidence>
<evidence type="ECO:0000256" key="2">
    <source>
        <dbReference type="ARBA" id="ARBA00010982"/>
    </source>
</evidence>